<evidence type="ECO:0000256" key="1">
    <source>
        <dbReference type="ARBA" id="ARBA00023015"/>
    </source>
</evidence>
<keyword evidence="2 4" id="KW-0238">DNA-binding</keyword>
<dbReference type="SUPFAM" id="SSF46689">
    <property type="entry name" value="Homeodomain-like"/>
    <property type="match status" value="1"/>
</dbReference>
<dbReference type="InterPro" id="IPR036271">
    <property type="entry name" value="Tet_transcr_reg_TetR-rel_C_sf"/>
</dbReference>
<keyword evidence="7" id="KW-1185">Reference proteome</keyword>
<keyword evidence="1" id="KW-0805">Transcription regulation</keyword>
<dbReference type="InterPro" id="IPR001647">
    <property type="entry name" value="HTH_TetR"/>
</dbReference>
<evidence type="ECO:0000256" key="3">
    <source>
        <dbReference type="ARBA" id="ARBA00023163"/>
    </source>
</evidence>
<reference evidence="6 7" key="1">
    <citation type="submission" date="2016-11" db="EMBL/GenBank/DDBJ databases">
        <authorList>
            <person name="Jaros S."/>
            <person name="Januszkiewicz K."/>
            <person name="Wedrychowicz H."/>
        </authorList>
    </citation>
    <scope>NUCLEOTIDE SEQUENCE [LARGE SCALE GENOMIC DNA]</scope>
    <source>
        <strain evidence="6 7">CGMCC 4.5723</strain>
    </source>
</reference>
<dbReference type="STRING" id="758803.SAMN05421803_11270"/>
<dbReference type="PANTHER" id="PTHR30055:SF238">
    <property type="entry name" value="MYCOFACTOCIN BIOSYNTHESIS TRANSCRIPTIONAL REGULATOR MFTR-RELATED"/>
    <property type="match status" value="1"/>
</dbReference>
<dbReference type="Proteomes" id="UP000184452">
    <property type="component" value="Unassembled WGS sequence"/>
</dbReference>
<dbReference type="InterPro" id="IPR041347">
    <property type="entry name" value="MftR_C"/>
</dbReference>
<protein>
    <submittedName>
        <fullName evidence="6">DNA-binding transcriptional regulator, AcrR family</fullName>
    </submittedName>
</protein>
<dbReference type="PROSITE" id="PS01081">
    <property type="entry name" value="HTH_TETR_1"/>
    <property type="match status" value="1"/>
</dbReference>
<dbReference type="InterPro" id="IPR009057">
    <property type="entry name" value="Homeodomain-like_sf"/>
</dbReference>
<accession>A0A1M6NRV8</accession>
<dbReference type="InterPro" id="IPR050109">
    <property type="entry name" value="HTH-type_TetR-like_transc_reg"/>
</dbReference>
<dbReference type="InterPro" id="IPR023772">
    <property type="entry name" value="DNA-bd_HTH_TetR-type_CS"/>
</dbReference>
<dbReference type="GO" id="GO:0000976">
    <property type="term" value="F:transcription cis-regulatory region binding"/>
    <property type="evidence" value="ECO:0007669"/>
    <property type="project" value="TreeGrafter"/>
</dbReference>
<evidence type="ECO:0000256" key="2">
    <source>
        <dbReference type="ARBA" id="ARBA00023125"/>
    </source>
</evidence>
<proteinExistence type="predicted"/>
<evidence type="ECO:0000313" key="6">
    <source>
        <dbReference type="EMBL" id="SHJ98400.1"/>
    </source>
</evidence>
<dbReference type="PANTHER" id="PTHR30055">
    <property type="entry name" value="HTH-TYPE TRANSCRIPTIONAL REGULATOR RUTR"/>
    <property type="match status" value="1"/>
</dbReference>
<dbReference type="EMBL" id="FQZK01000012">
    <property type="protein sequence ID" value="SHJ98400.1"/>
    <property type="molecule type" value="Genomic_DNA"/>
</dbReference>
<dbReference type="Gene3D" id="1.10.10.60">
    <property type="entry name" value="Homeodomain-like"/>
    <property type="match status" value="1"/>
</dbReference>
<dbReference type="Pfam" id="PF17754">
    <property type="entry name" value="TetR_C_14"/>
    <property type="match status" value="1"/>
</dbReference>
<gene>
    <name evidence="6" type="ORF">SAMN05421803_11270</name>
</gene>
<organism evidence="6 7">
    <name type="scientific">Nocardiopsis flavescens</name>
    <dbReference type="NCBI Taxonomy" id="758803"/>
    <lineage>
        <taxon>Bacteria</taxon>
        <taxon>Bacillati</taxon>
        <taxon>Actinomycetota</taxon>
        <taxon>Actinomycetes</taxon>
        <taxon>Streptosporangiales</taxon>
        <taxon>Nocardiopsidaceae</taxon>
        <taxon>Nocardiopsis</taxon>
    </lineage>
</organism>
<keyword evidence="3" id="KW-0804">Transcription</keyword>
<dbReference type="SUPFAM" id="SSF48498">
    <property type="entry name" value="Tetracyclin repressor-like, C-terminal domain"/>
    <property type="match status" value="1"/>
</dbReference>
<name>A0A1M6NRV8_9ACTN</name>
<dbReference type="AlphaFoldDB" id="A0A1M6NRV8"/>
<evidence type="ECO:0000259" key="5">
    <source>
        <dbReference type="PROSITE" id="PS50977"/>
    </source>
</evidence>
<evidence type="ECO:0000313" key="7">
    <source>
        <dbReference type="Proteomes" id="UP000184452"/>
    </source>
</evidence>
<dbReference type="GO" id="GO:0003700">
    <property type="term" value="F:DNA-binding transcription factor activity"/>
    <property type="evidence" value="ECO:0007669"/>
    <property type="project" value="TreeGrafter"/>
</dbReference>
<dbReference type="Gene3D" id="1.10.357.10">
    <property type="entry name" value="Tetracycline Repressor, domain 2"/>
    <property type="match status" value="1"/>
</dbReference>
<dbReference type="Pfam" id="PF00440">
    <property type="entry name" value="TetR_N"/>
    <property type="match status" value="1"/>
</dbReference>
<feature type="domain" description="HTH tetR-type" evidence="5">
    <location>
        <begin position="19"/>
        <end position="79"/>
    </location>
</feature>
<evidence type="ECO:0000256" key="4">
    <source>
        <dbReference type="PROSITE-ProRule" id="PRU00335"/>
    </source>
</evidence>
<sequence>MTEDRREEERMGLRERKKMATRRALREAAVRLALEHGLENVTVEDVAADVGVSTRTFFNYFGTKEEALLGELPGTLDEEATREFAAGGPTGDFTDDLIGLLIAFLLDTEDLPRQREEMRLRKLLMDREPQLVPGVLARFHDMEQVVARAIAERTGEPPESDRPQLAAVTAMAVMRHTMRQLRYSEGEDAARIRARVRTAFRVLGEVYAPR</sequence>
<feature type="DNA-binding region" description="H-T-H motif" evidence="4">
    <location>
        <begin position="42"/>
        <end position="61"/>
    </location>
</feature>
<dbReference type="PROSITE" id="PS50977">
    <property type="entry name" value="HTH_TETR_2"/>
    <property type="match status" value="1"/>
</dbReference>